<protein>
    <submittedName>
        <fullName evidence="5">Gfo/Idh/MocA family oxidoreductase</fullName>
    </submittedName>
</protein>
<dbReference type="InterPro" id="IPR055170">
    <property type="entry name" value="GFO_IDH_MocA-like_dom"/>
</dbReference>
<dbReference type="EMBL" id="CP114203">
    <property type="protein sequence ID" value="WAU03764.1"/>
    <property type="molecule type" value="Genomic_DNA"/>
</dbReference>
<dbReference type="PANTHER" id="PTHR43708:SF5">
    <property type="entry name" value="CONSERVED EXPRESSED OXIDOREDUCTASE (EUROFUNG)-RELATED"/>
    <property type="match status" value="1"/>
</dbReference>
<accession>A0ABY7IXP6</accession>
<dbReference type="SUPFAM" id="SSF51735">
    <property type="entry name" value="NAD(P)-binding Rossmann-fold domains"/>
    <property type="match status" value="1"/>
</dbReference>
<dbReference type="Gene3D" id="3.40.50.720">
    <property type="entry name" value="NAD(P)-binding Rossmann-like Domain"/>
    <property type="match status" value="1"/>
</dbReference>
<evidence type="ECO:0000256" key="2">
    <source>
        <dbReference type="ARBA" id="ARBA00023002"/>
    </source>
</evidence>
<comment type="similarity">
    <text evidence="1">Belongs to the Gfo/Idh/MocA family.</text>
</comment>
<dbReference type="Pfam" id="PF01408">
    <property type="entry name" value="GFO_IDH_MocA"/>
    <property type="match status" value="1"/>
</dbReference>
<dbReference type="InterPro" id="IPR036291">
    <property type="entry name" value="NAD(P)-bd_dom_sf"/>
</dbReference>
<dbReference type="SUPFAM" id="SSF55347">
    <property type="entry name" value="Glyceraldehyde-3-phosphate dehydrogenase-like, C-terminal domain"/>
    <property type="match status" value="1"/>
</dbReference>
<name>A0ABY7IXP6_STRNI</name>
<sequence length="360" mass="38996">MLDVLAPIAAACDISVAPEHRLPLAIVGAGAIVDVAHLPAYRSAGLEVRGLLDLDTGRAREMAERHGVPTVYASLDELLSDPGVRVVDIAVAPQAQSEIALRALEAGKHLLCQKPFVLDETTGEQLVAVADRLGLKIAVNQQLRYDEGIAAARAMVHAGWIGEPTAMTFTVDIATDWTPWPWLVRSERLEIMYHSIHYLDAVRSVLGEPETVFCTGGRTPGQVVTGETRTISTLVFPGHARALVHATHENRTGDPQALFRINGSHGSIRGTLGLLYDYPNGRPDTVEVNSRALPTDGWLSYPVTHRWIPDAFLGPMASLLRAVADDGEPYPSARDNLGTIRLVDRLYASMDAGRSMPMGR</sequence>
<dbReference type="Proteomes" id="UP001210169">
    <property type="component" value="Chromosome"/>
</dbReference>
<dbReference type="PANTHER" id="PTHR43708">
    <property type="entry name" value="CONSERVED EXPRESSED OXIDOREDUCTASE (EUROFUNG)"/>
    <property type="match status" value="1"/>
</dbReference>
<evidence type="ECO:0000259" key="3">
    <source>
        <dbReference type="Pfam" id="PF01408"/>
    </source>
</evidence>
<evidence type="ECO:0000313" key="5">
    <source>
        <dbReference type="EMBL" id="WAU03764.1"/>
    </source>
</evidence>
<dbReference type="Gene3D" id="3.30.360.10">
    <property type="entry name" value="Dihydrodipicolinate Reductase, domain 2"/>
    <property type="match status" value="1"/>
</dbReference>
<gene>
    <name evidence="5" type="ORF">STRNI_001942</name>
</gene>
<dbReference type="GeneID" id="301331132"/>
<keyword evidence="6" id="KW-1185">Reference proteome</keyword>
<dbReference type="InterPro" id="IPR000683">
    <property type="entry name" value="Gfo/Idh/MocA-like_OxRdtase_N"/>
</dbReference>
<reference evidence="5 6" key="1">
    <citation type="submission" date="2022-12" db="EMBL/GenBank/DDBJ databases">
        <authorList>
            <person name="Ruckert C."/>
            <person name="Busche T."/>
            <person name="Kalinowski J."/>
            <person name="Wittmann C."/>
        </authorList>
    </citation>
    <scope>NUCLEOTIDE SEQUENCE [LARGE SCALE GENOMIC DNA]</scope>
    <source>
        <strain evidence="5 6">DSM 40276</strain>
    </source>
</reference>
<dbReference type="Pfam" id="PF22725">
    <property type="entry name" value="GFO_IDH_MocA_C3"/>
    <property type="match status" value="1"/>
</dbReference>
<dbReference type="RefSeq" id="WP_277410971.1">
    <property type="nucleotide sequence ID" value="NZ_CP114203.1"/>
</dbReference>
<organism evidence="5 6">
    <name type="scientific">Streptomyces nigrescens</name>
    <dbReference type="NCBI Taxonomy" id="1920"/>
    <lineage>
        <taxon>Bacteria</taxon>
        <taxon>Bacillati</taxon>
        <taxon>Actinomycetota</taxon>
        <taxon>Actinomycetes</taxon>
        <taxon>Kitasatosporales</taxon>
        <taxon>Streptomycetaceae</taxon>
        <taxon>Streptomyces</taxon>
    </lineage>
</organism>
<evidence type="ECO:0000256" key="1">
    <source>
        <dbReference type="ARBA" id="ARBA00010928"/>
    </source>
</evidence>
<feature type="domain" description="GFO/IDH/MocA-like oxidoreductase" evidence="4">
    <location>
        <begin position="150"/>
        <end position="269"/>
    </location>
</feature>
<evidence type="ECO:0000259" key="4">
    <source>
        <dbReference type="Pfam" id="PF22725"/>
    </source>
</evidence>
<evidence type="ECO:0000313" key="6">
    <source>
        <dbReference type="Proteomes" id="UP001210169"/>
    </source>
</evidence>
<keyword evidence="2" id="KW-0560">Oxidoreductase</keyword>
<feature type="domain" description="Gfo/Idh/MocA-like oxidoreductase N-terminal" evidence="3">
    <location>
        <begin position="25"/>
        <end position="140"/>
    </location>
</feature>
<dbReference type="InterPro" id="IPR051317">
    <property type="entry name" value="Gfo/Idh/MocA_oxidoreduct"/>
</dbReference>
<proteinExistence type="inferred from homology"/>